<keyword evidence="3" id="KW-0472">Membrane</keyword>
<dbReference type="Proteomes" id="UP001158067">
    <property type="component" value="Unassembled WGS sequence"/>
</dbReference>
<sequence>MEAAQTDLHSPKGCCQGAITNATHPKSPSRPKLVSSLLFAGVMMFSHLGSTAVVSFVLIRAAAAQNPYDASLLGPQNAPSGAPSSDDDLLGNDLLAENLPGEDLLGGDLTGGDLSGDDLLGGQASPNDDLLGQNLLGGDALGDDLLGGGAASDDPLAGMGSSEPIKPKAPKKSNQPSPTDPHVGLWTEGSYPSADTCRACHPKHYDEWSASSHAYATLSPMFHRFEQAITELTQGTVGVFCMRCHSPVATQLQIPRTVSMLDQPAVAREGVTCIACHRINEHYGRSNGDRRIEPGDIHAPVGSGGHGHGLYEALEKAGKYKLKTHESQTGAGQKIHNGSFFFEPLTKTDVCVSCHQVAVHPGIWLEVVHGQYRAGPASKRGVSCQDCHMGAVPGKDLGYEECHMAELGGKPYGKPSKHSNHTFWGPGYSIAHPGVFPHNPKAKKYSPRQWLTFDDRAGWGTKTFEDNVPQGTYFPEPWEEADDRIDARKVIDENIAKAERKRGVAAMTLESAAKVSAPVFYTTPRIGVPLRVGYRVDNASDGHNLPTGSLGAQPQLWLNAVLIDPTGRRVWETGYLDSNADLADMHSVDVAQGRVPRDKGLFNLQTKFLINNVRGTDREAALPLNYSLDQLVFLRPGAVPVSVLNHPPLIRMEAHSIAPLDHRMAKYTIPASAFRVPGSYRLSVRMRSRTEPMYFMRLVGSTPDMMRRMNENMIDICHSSHTFEVR</sequence>
<protein>
    <submittedName>
        <fullName evidence="5">Cytochrome c554 and c-prime</fullName>
    </submittedName>
</protein>
<keyword evidence="3" id="KW-0812">Transmembrane</keyword>
<feature type="region of interest" description="Disordered" evidence="2">
    <location>
        <begin position="146"/>
        <end position="187"/>
    </location>
</feature>
<evidence type="ECO:0000256" key="1">
    <source>
        <dbReference type="ARBA" id="ARBA00022729"/>
    </source>
</evidence>
<feature type="region of interest" description="Disordered" evidence="2">
    <location>
        <begin position="1"/>
        <end position="30"/>
    </location>
</feature>
<keyword evidence="1" id="KW-0732">Signal</keyword>
<dbReference type="RefSeq" id="WP_283430498.1">
    <property type="nucleotide sequence ID" value="NZ_FXUG01000001.1"/>
</dbReference>
<evidence type="ECO:0000256" key="3">
    <source>
        <dbReference type="SAM" id="Phobius"/>
    </source>
</evidence>
<dbReference type="Pfam" id="PF13435">
    <property type="entry name" value="Cytochrome_C554"/>
    <property type="match status" value="1"/>
</dbReference>
<evidence type="ECO:0000259" key="4">
    <source>
        <dbReference type="Pfam" id="PF13435"/>
    </source>
</evidence>
<gene>
    <name evidence="5" type="ORF">SAMN06265222_101246</name>
</gene>
<dbReference type="PANTHER" id="PTHR35038">
    <property type="entry name" value="DISSIMILATORY SULFITE REDUCTASE SIRA"/>
    <property type="match status" value="1"/>
</dbReference>
<dbReference type="EMBL" id="FXUG01000001">
    <property type="protein sequence ID" value="SMP39078.1"/>
    <property type="molecule type" value="Genomic_DNA"/>
</dbReference>
<dbReference type="InterPro" id="IPR023155">
    <property type="entry name" value="Cyt_c-552/4"/>
</dbReference>
<accession>A0ABY1PPQ1</accession>
<organism evidence="5 6">
    <name type="scientific">Neorhodopirellula lusitana</name>
    <dbReference type="NCBI Taxonomy" id="445327"/>
    <lineage>
        <taxon>Bacteria</taxon>
        <taxon>Pseudomonadati</taxon>
        <taxon>Planctomycetota</taxon>
        <taxon>Planctomycetia</taxon>
        <taxon>Pirellulales</taxon>
        <taxon>Pirellulaceae</taxon>
        <taxon>Neorhodopirellula</taxon>
    </lineage>
</organism>
<evidence type="ECO:0000256" key="2">
    <source>
        <dbReference type="SAM" id="MobiDB-lite"/>
    </source>
</evidence>
<reference evidence="5 6" key="1">
    <citation type="submission" date="2017-05" db="EMBL/GenBank/DDBJ databases">
        <authorList>
            <person name="Varghese N."/>
            <person name="Submissions S."/>
        </authorList>
    </citation>
    <scope>NUCLEOTIDE SEQUENCE [LARGE SCALE GENOMIC DNA]</scope>
    <source>
        <strain evidence="5 6">DSM 25457</strain>
    </source>
</reference>
<proteinExistence type="predicted"/>
<dbReference type="Gene3D" id="1.10.1130.10">
    <property type="entry name" value="Flavocytochrome C3, Chain A"/>
    <property type="match status" value="1"/>
</dbReference>
<dbReference type="InterPro" id="IPR036280">
    <property type="entry name" value="Multihaem_cyt_sf"/>
</dbReference>
<name>A0ABY1PPQ1_9BACT</name>
<keyword evidence="6" id="KW-1185">Reference proteome</keyword>
<evidence type="ECO:0000313" key="6">
    <source>
        <dbReference type="Proteomes" id="UP001158067"/>
    </source>
</evidence>
<feature type="transmembrane region" description="Helical" evidence="3">
    <location>
        <begin position="37"/>
        <end position="59"/>
    </location>
</feature>
<dbReference type="SUPFAM" id="SSF48695">
    <property type="entry name" value="Multiheme cytochromes"/>
    <property type="match status" value="1"/>
</dbReference>
<dbReference type="InterPro" id="IPR051829">
    <property type="entry name" value="Multiheme_Cytochr_ET"/>
</dbReference>
<feature type="domain" description="Cytochrome c-552/4" evidence="4">
    <location>
        <begin position="196"/>
        <end position="277"/>
    </location>
</feature>
<keyword evidence="3" id="KW-1133">Transmembrane helix</keyword>
<feature type="region of interest" description="Disordered" evidence="2">
    <location>
        <begin position="74"/>
        <end position="94"/>
    </location>
</feature>
<comment type="caution">
    <text evidence="5">The sequence shown here is derived from an EMBL/GenBank/DDBJ whole genome shotgun (WGS) entry which is preliminary data.</text>
</comment>
<evidence type="ECO:0000313" key="5">
    <source>
        <dbReference type="EMBL" id="SMP39078.1"/>
    </source>
</evidence>
<dbReference type="PANTHER" id="PTHR35038:SF8">
    <property type="entry name" value="C-TYPE POLYHEME CYTOCHROME OMCC"/>
    <property type="match status" value="1"/>
</dbReference>